<proteinExistence type="predicted"/>
<name>A0ABX2MDH6_9BACL</name>
<evidence type="ECO:0000313" key="2">
    <source>
        <dbReference type="Proteomes" id="UP000577724"/>
    </source>
</evidence>
<dbReference type="GeneID" id="97129591"/>
<dbReference type="EMBL" id="JABMCC010000089">
    <property type="protein sequence ID" value="NUU53000.1"/>
    <property type="molecule type" value="Genomic_DNA"/>
</dbReference>
<sequence>MNEVKVLFDLERFEKRLTEKSLDNNLVKTENVYRIIDYYFSGARLVKHVDFSSFNMSDINQAFDRAFYLDSHETADSWGYQEHAKNNWYNPFYEYAIITQHCHSFAYHNKKLLIHEDDFI</sequence>
<dbReference type="Proteomes" id="UP000577724">
    <property type="component" value="Unassembled WGS sequence"/>
</dbReference>
<evidence type="ECO:0000313" key="1">
    <source>
        <dbReference type="EMBL" id="NUU53000.1"/>
    </source>
</evidence>
<accession>A0ABX2MDH6</accession>
<reference evidence="1 2" key="1">
    <citation type="submission" date="2020-05" db="EMBL/GenBank/DDBJ databases">
        <title>Genome Sequencing of Type Strains.</title>
        <authorList>
            <person name="Lemaire J.F."/>
            <person name="Inderbitzin P."/>
            <person name="Gregorio O.A."/>
            <person name="Collins S.B."/>
            <person name="Wespe N."/>
            <person name="Knight-Connoni V."/>
        </authorList>
    </citation>
    <scope>NUCLEOTIDE SEQUENCE [LARGE SCALE GENOMIC DNA]</scope>
    <source>
        <strain evidence="1 2">DSM 19942</strain>
    </source>
</reference>
<organism evidence="1 2">
    <name type="scientific">Paenibacillus taichungensis</name>
    <dbReference type="NCBI Taxonomy" id="484184"/>
    <lineage>
        <taxon>Bacteria</taxon>
        <taxon>Bacillati</taxon>
        <taxon>Bacillota</taxon>
        <taxon>Bacilli</taxon>
        <taxon>Bacillales</taxon>
        <taxon>Paenibacillaceae</taxon>
        <taxon>Paenibacillus</taxon>
    </lineage>
</organism>
<dbReference type="RefSeq" id="WP_175380810.1">
    <property type="nucleotide sequence ID" value="NZ_CBCRYD010000054.1"/>
</dbReference>
<keyword evidence="2" id="KW-1185">Reference proteome</keyword>
<comment type="caution">
    <text evidence="1">The sequence shown here is derived from an EMBL/GenBank/DDBJ whole genome shotgun (WGS) entry which is preliminary data.</text>
</comment>
<protein>
    <submittedName>
        <fullName evidence="1">Uncharacterized protein</fullName>
    </submittedName>
</protein>
<gene>
    <name evidence="1" type="ORF">HP548_02675</name>
</gene>